<feature type="transmembrane region" description="Helical" evidence="7">
    <location>
        <begin position="213"/>
        <end position="231"/>
    </location>
</feature>
<dbReference type="GO" id="GO:0016020">
    <property type="term" value="C:membrane"/>
    <property type="evidence" value="ECO:0007669"/>
    <property type="project" value="UniProtKB-SubCell"/>
</dbReference>
<dbReference type="SMR" id="A2G829"/>
<proteinExistence type="predicted"/>
<reference evidence="8" key="2">
    <citation type="journal article" date="2007" name="Science">
        <title>Draft genome sequence of the sexually transmitted pathogen Trichomonas vaginalis.</title>
        <authorList>
            <person name="Carlton J.M."/>
            <person name="Hirt R.P."/>
            <person name="Silva J.C."/>
            <person name="Delcher A.L."/>
            <person name="Schatz M."/>
            <person name="Zhao Q."/>
            <person name="Wortman J.R."/>
            <person name="Bidwell S.L."/>
            <person name="Alsmark U.C.M."/>
            <person name="Besteiro S."/>
            <person name="Sicheritz-Ponten T."/>
            <person name="Noel C.J."/>
            <person name="Dacks J.B."/>
            <person name="Foster P.G."/>
            <person name="Simillion C."/>
            <person name="Van de Peer Y."/>
            <person name="Miranda-Saavedra D."/>
            <person name="Barton G.J."/>
            <person name="Westrop G.D."/>
            <person name="Mueller S."/>
            <person name="Dessi D."/>
            <person name="Fiori P.L."/>
            <person name="Ren Q."/>
            <person name="Paulsen I."/>
            <person name="Zhang H."/>
            <person name="Bastida-Corcuera F.D."/>
            <person name="Simoes-Barbosa A."/>
            <person name="Brown M.T."/>
            <person name="Hayes R.D."/>
            <person name="Mukherjee M."/>
            <person name="Okumura C.Y."/>
            <person name="Schneider R."/>
            <person name="Smith A.J."/>
            <person name="Vanacova S."/>
            <person name="Villalvazo M."/>
            <person name="Haas B.J."/>
            <person name="Pertea M."/>
            <person name="Feldblyum T.V."/>
            <person name="Utterback T.R."/>
            <person name="Shu C.L."/>
            <person name="Osoegawa K."/>
            <person name="de Jong P.J."/>
            <person name="Hrdy I."/>
            <person name="Horvathova L."/>
            <person name="Zubacova Z."/>
            <person name="Dolezal P."/>
            <person name="Malik S.B."/>
            <person name="Logsdon J.M. Jr."/>
            <person name="Henze K."/>
            <person name="Gupta A."/>
            <person name="Wang C.C."/>
            <person name="Dunne R.L."/>
            <person name="Upcroft J.A."/>
            <person name="Upcroft P."/>
            <person name="White O."/>
            <person name="Salzberg S.L."/>
            <person name="Tang P."/>
            <person name="Chiu C.-H."/>
            <person name="Lee Y.-S."/>
            <person name="Embley T.M."/>
            <person name="Coombs G.H."/>
            <person name="Mottram J.C."/>
            <person name="Tachezy J."/>
            <person name="Fraser-Liggett C.M."/>
            <person name="Johnson P.J."/>
        </authorList>
    </citation>
    <scope>NUCLEOTIDE SEQUENCE [LARGE SCALE GENOMIC DNA]</scope>
    <source>
        <strain evidence="8">G3</strain>
    </source>
</reference>
<feature type="transmembrane region" description="Helical" evidence="7">
    <location>
        <begin position="181"/>
        <end position="201"/>
    </location>
</feature>
<keyword evidence="9" id="KW-1185">Reference proteome</keyword>
<evidence type="ECO:0000256" key="2">
    <source>
        <dbReference type="ARBA" id="ARBA00022448"/>
    </source>
</evidence>
<keyword evidence="4 7" id="KW-0812">Transmembrane</keyword>
<feature type="transmembrane region" description="Helical" evidence="7">
    <location>
        <begin position="243"/>
        <end position="265"/>
    </location>
</feature>
<evidence type="ECO:0000313" key="8">
    <source>
        <dbReference type="EMBL" id="EAX86689.1"/>
    </source>
</evidence>
<dbReference type="PANTHER" id="PTHR36838:SF3">
    <property type="entry name" value="TRANSPORTER AUXIN EFFLUX CARRIER EC FAMILY"/>
    <property type="match status" value="1"/>
</dbReference>
<keyword evidence="5 7" id="KW-1133">Transmembrane helix</keyword>
<feature type="transmembrane region" description="Helical" evidence="7">
    <location>
        <begin position="6"/>
        <end position="28"/>
    </location>
</feature>
<keyword evidence="2" id="KW-0813">Transport</keyword>
<comment type="subcellular location">
    <subcellularLocation>
        <location evidence="1">Membrane</location>
        <topology evidence="1">Multi-pass membrane protein</topology>
    </subcellularLocation>
</comment>
<dbReference type="OrthoDB" id="2133778at2759"/>
<dbReference type="EMBL" id="DS114590">
    <property type="protein sequence ID" value="EAX86689.1"/>
    <property type="molecule type" value="Genomic_DNA"/>
</dbReference>
<evidence type="ECO:0000256" key="5">
    <source>
        <dbReference type="ARBA" id="ARBA00022989"/>
    </source>
</evidence>
<dbReference type="PANTHER" id="PTHR36838">
    <property type="entry name" value="AUXIN EFFLUX CARRIER FAMILY PROTEIN"/>
    <property type="match status" value="1"/>
</dbReference>
<evidence type="ECO:0000256" key="7">
    <source>
        <dbReference type="SAM" id="Phobius"/>
    </source>
</evidence>
<feature type="transmembrane region" description="Helical" evidence="7">
    <location>
        <begin position="303"/>
        <end position="322"/>
    </location>
</feature>
<organism evidence="8 9">
    <name type="scientific">Trichomonas vaginalis (strain ATCC PRA-98 / G3)</name>
    <dbReference type="NCBI Taxonomy" id="412133"/>
    <lineage>
        <taxon>Eukaryota</taxon>
        <taxon>Metamonada</taxon>
        <taxon>Parabasalia</taxon>
        <taxon>Trichomonadida</taxon>
        <taxon>Trichomonadidae</taxon>
        <taxon>Trichomonas</taxon>
    </lineage>
</organism>
<protein>
    <submittedName>
        <fullName evidence="8">Auxin Efflux Carrier family protein</fullName>
    </submittedName>
</protein>
<accession>A2G829</accession>
<feature type="transmembrane region" description="Helical" evidence="7">
    <location>
        <begin position="128"/>
        <end position="149"/>
    </location>
</feature>
<evidence type="ECO:0000256" key="6">
    <source>
        <dbReference type="ARBA" id="ARBA00023136"/>
    </source>
</evidence>
<dbReference type="Pfam" id="PF03547">
    <property type="entry name" value="Mem_trans"/>
    <property type="match status" value="1"/>
</dbReference>
<evidence type="ECO:0000256" key="4">
    <source>
        <dbReference type="ARBA" id="ARBA00022692"/>
    </source>
</evidence>
<dbReference type="AlphaFoldDB" id="A2G829"/>
<sequence>MDYWPVIQTGITLLLIIAIGYIITKLSLINKETINSTNKFLLKLCYPPLIFRAVAKQKFSQIDFHPMLIGLLMITANYLVCTVIFLYRNEKNFYYYCSSTLPSIYTNFLIIGIPFFEVIWGENTVMVTILNLTNDIVTVPIYLIVSNIYQIKMRNKKHEENKDGIVEKFSFKILLTIIKNIVLNPIMFGNIISFIWAGFGWNFCTFIQSLADIAANGVLALCLLCVGGFLSQMSIIACPWGQFFFCIFIRHFMMSFMAVVFCKVLNVDHTLAKQCTILASLPTATASFLLAHTNETGPGCASTLIFFSTILCVPAMIAWMSVLDALKIFV</sequence>
<dbReference type="GO" id="GO:0055085">
    <property type="term" value="P:transmembrane transport"/>
    <property type="evidence" value="ECO:0007669"/>
    <property type="project" value="InterPro"/>
</dbReference>
<reference evidence="8" key="1">
    <citation type="submission" date="2006-10" db="EMBL/GenBank/DDBJ databases">
        <authorList>
            <person name="Amadeo P."/>
            <person name="Zhao Q."/>
            <person name="Wortman J."/>
            <person name="Fraser-Liggett C."/>
            <person name="Carlton J."/>
        </authorList>
    </citation>
    <scope>NUCLEOTIDE SEQUENCE</scope>
    <source>
        <strain evidence="8">G3</strain>
    </source>
</reference>
<dbReference type="InterPro" id="IPR004776">
    <property type="entry name" value="Mem_transp_PIN-like"/>
</dbReference>
<evidence type="ECO:0000256" key="3">
    <source>
        <dbReference type="ARBA" id="ARBA00022475"/>
    </source>
</evidence>
<keyword evidence="6 7" id="KW-0472">Membrane</keyword>
<feature type="transmembrane region" description="Helical" evidence="7">
    <location>
        <begin position="93"/>
        <end position="116"/>
    </location>
</feature>
<dbReference type="Proteomes" id="UP000001542">
    <property type="component" value="Unassembled WGS sequence"/>
</dbReference>
<keyword evidence="3" id="KW-1003">Cell membrane</keyword>
<evidence type="ECO:0000313" key="9">
    <source>
        <dbReference type="Proteomes" id="UP000001542"/>
    </source>
</evidence>
<dbReference type="KEGG" id="tva:4744337"/>
<dbReference type="VEuPathDB" id="TrichDB:TVAG_300370"/>
<evidence type="ECO:0000256" key="1">
    <source>
        <dbReference type="ARBA" id="ARBA00004141"/>
    </source>
</evidence>
<dbReference type="InParanoid" id="A2G829"/>
<dbReference type="RefSeq" id="XP_001299619.1">
    <property type="nucleotide sequence ID" value="XM_001299618.1"/>
</dbReference>
<feature type="transmembrane region" description="Helical" evidence="7">
    <location>
        <begin position="67"/>
        <end position="86"/>
    </location>
</feature>
<name>A2G829_TRIV3</name>
<gene>
    <name evidence="8" type="ORF">TVAG_300370</name>
</gene>
<dbReference type="VEuPathDB" id="TrichDB:TVAGG3_0685840"/>